<evidence type="ECO:0000256" key="1">
    <source>
        <dbReference type="ARBA" id="ARBA00011738"/>
    </source>
</evidence>
<protein>
    <recommendedName>
        <fullName evidence="2">methenyltetrahydrofolate cyclohydrolase</fullName>
        <ecNumber evidence="2">3.5.4.9</ecNumber>
    </recommendedName>
</protein>
<dbReference type="OrthoDB" id="5126881at2759"/>
<comment type="caution">
    <text evidence="10">The sequence shown here is derived from an EMBL/GenBank/DDBJ whole genome shotgun (WGS) entry which is preliminary data.</text>
</comment>
<dbReference type="HAMAP" id="MF_01576">
    <property type="entry name" value="THF_DHG_CYH"/>
    <property type="match status" value="1"/>
</dbReference>
<keyword evidence="4" id="KW-0378">Hydrolase</keyword>
<keyword evidence="11" id="KW-1185">Reference proteome</keyword>
<evidence type="ECO:0000256" key="4">
    <source>
        <dbReference type="ARBA" id="ARBA00022801"/>
    </source>
</evidence>
<dbReference type="Proteomes" id="UP000192578">
    <property type="component" value="Unassembled WGS sequence"/>
</dbReference>
<dbReference type="InterPro" id="IPR020631">
    <property type="entry name" value="THF_DH/CycHdrlase_NAD-bd_dom"/>
</dbReference>
<dbReference type="Pfam" id="PF02882">
    <property type="entry name" value="THF_DHG_CYH_C"/>
    <property type="match status" value="1"/>
</dbReference>
<dbReference type="InterPro" id="IPR036291">
    <property type="entry name" value="NAD(P)-bd_dom_sf"/>
</dbReference>
<keyword evidence="5" id="KW-0560">Oxidoreductase</keyword>
<dbReference type="Pfam" id="PF00763">
    <property type="entry name" value="THF_DHG_CYH"/>
    <property type="match status" value="1"/>
</dbReference>
<name>A0A9X6ND27_HYPEX</name>
<organism evidence="10 11">
    <name type="scientific">Hypsibius exemplaris</name>
    <name type="common">Freshwater tardigrade</name>
    <dbReference type="NCBI Taxonomy" id="2072580"/>
    <lineage>
        <taxon>Eukaryota</taxon>
        <taxon>Metazoa</taxon>
        <taxon>Ecdysozoa</taxon>
        <taxon>Tardigrada</taxon>
        <taxon>Eutardigrada</taxon>
        <taxon>Parachela</taxon>
        <taxon>Hypsibioidea</taxon>
        <taxon>Hypsibiidae</taxon>
        <taxon>Hypsibius</taxon>
    </lineage>
</organism>
<dbReference type="GO" id="GO:0035999">
    <property type="term" value="P:tetrahydrofolate interconversion"/>
    <property type="evidence" value="ECO:0007669"/>
    <property type="project" value="TreeGrafter"/>
</dbReference>
<dbReference type="InterPro" id="IPR020630">
    <property type="entry name" value="THF_DH/CycHdrlase_cat_dom"/>
</dbReference>
<dbReference type="PRINTS" id="PR00085">
    <property type="entry name" value="THFDHDRGNASE"/>
</dbReference>
<proteinExistence type="inferred from homology"/>
<dbReference type="EC" id="3.5.4.9" evidence="2"/>
<dbReference type="SUPFAM" id="SSF53223">
    <property type="entry name" value="Aminoacid dehydrogenase-like, N-terminal domain"/>
    <property type="match status" value="1"/>
</dbReference>
<dbReference type="InterPro" id="IPR020867">
    <property type="entry name" value="THF_DH/CycHdrlase_CS"/>
</dbReference>
<dbReference type="InterPro" id="IPR046346">
    <property type="entry name" value="Aminoacid_DH-like_N_sf"/>
</dbReference>
<evidence type="ECO:0000256" key="5">
    <source>
        <dbReference type="ARBA" id="ARBA00023002"/>
    </source>
</evidence>
<evidence type="ECO:0000313" key="11">
    <source>
        <dbReference type="Proteomes" id="UP000192578"/>
    </source>
</evidence>
<dbReference type="CDD" id="cd01080">
    <property type="entry name" value="NAD_bind_m-THF_DH_Cyclohyd"/>
    <property type="match status" value="1"/>
</dbReference>
<dbReference type="FunFam" id="3.40.50.10860:FF:000005">
    <property type="entry name" value="C-1-tetrahydrofolate synthase, cytoplasmic, putative"/>
    <property type="match status" value="1"/>
</dbReference>
<dbReference type="GO" id="GO:0004488">
    <property type="term" value="F:methylenetetrahydrofolate dehydrogenase (NADP+) activity"/>
    <property type="evidence" value="ECO:0007669"/>
    <property type="project" value="InterPro"/>
</dbReference>
<dbReference type="EMBL" id="MTYJ01000211">
    <property type="protein sequence ID" value="OWA50998.1"/>
    <property type="molecule type" value="Genomic_DNA"/>
</dbReference>
<dbReference type="GO" id="GO:0004487">
    <property type="term" value="F:methylenetetrahydrofolate dehydrogenase (NAD+) activity"/>
    <property type="evidence" value="ECO:0007669"/>
    <property type="project" value="TreeGrafter"/>
</dbReference>
<evidence type="ECO:0000256" key="7">
    <source>
        <dbReference type="ARBA" id="ARBA00036357"/>
    </source>
</evidence>
<evidence type="ECO:0000256" key="2">
    <source>
        <dbReference type="ARBA" id="ARBA00012776"/>
    </source>
</evidence>
<dbReference type="FunFam" id="3.40.50.720:FF:000189">
    <property type="entry name" value="Bifunctional protein FolD"/>
    <property type="match status" value="1"/>
</dbReference>
<evidence type="ECO:0000259" key="9">
    <source>
        <dbReference type="Pfam" id="PF02882"/>
    </source>
</evidence>
<keyword evidence="3" id="KW-0554">One-carbon metabolism</keyword>
<dbReference type="InterPro" id="IPR000672">
    <property type="entry name" value="THF_DH/CycHdrlase"/>
</dbReference>
<feature type="domain" description="Tetrahydrofolate dehydrogenase/cyclohydrolase catalytic" evidence="8">
    <location>
        <begin position="38"/>
        <end position="153"/>
    </location>
</feature>
<keyword evidence="6" id="KW-0511">Multifunctional enzyme</keyword>
<dbReference type="AlphaFoldDB" id="A0A9X6ND27"/>
<evidence type="ECO:0000259" key="8">
    <source>
        <dbReference type="Pfam" id="PF00763"/>
    </source>
</evidence>
<gene>
    <name evidence="10" type="ORF">BV898_15498</name>
</gene>
<evidence type="ECO:0000256" key="6">
    <source>
        <dbReference type="ARBA" id="ARBA00023268"/>
    </source>
</evidence>
<dbReference type="GO" id="GO:0005739">
    <property type="term" value="C:mitochondrion"/>
    <property type="evidence" value="ECO:0007669"/>
    <property type="project" value="TreeGrafter"/>
</dbReference>
<feature type="domain" description="Tetrahydrofolate dehydrogenase/cyclohydrolase NAD(P)-binding" evidence="9">
    <location>
        <begin position="172"/>
        <end position="323"/>
    </location>
</feature>
<comment type="catalytic activity">
    <reaction evidence="7">
        <text>(6R)-5,10-methenyltetrahydrofolate + H2O = (6R)-10-formyltetrahydrofolate + H(+)</text>
        <dbReference type="Rhea" id="RHEA:23700"/>
        <dbReference type="ChEBI" id="CHEBI:15377"/>
        <dbReference type="ChEBI" id="CHEBI:15378"/>
        <dbReference type="ChEBI" id="CHEBI:57455"/>
        <dbReference type="ChEBI" id="CHEBI:195366"/>
        <dbReference type="EC" id="3.5.4.9"/>
    </reaction>
</comment>
<sequence length="378" mass="41351">MFSRSRPLLRLLAEIPADVAVVKRAFHATPSRAKAQLLDGKRISREILTELRSEIDAWHAIGRKKPHLSVVLVGNNPASLSYVGNKLKAAKSAGITSETIRLPESISQSDLLSLLESLNTNRNVDGILVQFPLPPHISERAVCDTVSPQKDVDGFHVESMGHLCQGKEGFYPCTPLGIMELLKRSGVDTFGKNAVVCGRSKNVGMPTAMLMHADGCGDATTTICHRHTPNKQMRAFVGLADILITAVGQPGLITADMVRDGVVVVDVGITRRFDSAKNAFVLKGDVDFEGVSQKASFITPVPGGVGPMTVCMLIKNTFTAARKLRGYKEREAAEESISDYDREIRTTIRLDNAQHQQHRSGIELYDQFDQQPHFVTNT</sequence>
<dbReference type="Gene3D" id="3.40.50.720">
    <property type="entry name" value="NAD(P)-binding Rossmann-like Domain"/>
    <property type="match status" value="1"/>
</dbReference>
<comment type="subunit">
    <text evidence="1">Homodimer.</text>
</comment>
<accession>A0A9X6ND27</accession>
<dbReference type="PROSITE" id="PS00767">
    <property type="entry name" value="THF_DHG_CYH_2"/>
    <property type="match status" value="1"/>
</dbReference>
<dbReference type="GO" id="GO:0004477">
    <property type="term" value="F:methenyltetrahydrofolate cyclohydrolase activity"/>
    <property type="evidence" value="ECO:0007669"/>
    <property type="project" value="UniProtKB-EC"/>
</dbReference>
<reference evidence="11" key="1">
    <citation type="submission" date="2017-01" db="EMBL/GenBank/DDBJ databases">
        <title>Comparative genomics of anhydrobiosis in the tardigrade Hypsibius dujardini.</title>
        <authorList>
            <person name="Yoshida Y."/>
            <person name="Koutsovoulos G."/>
            <person name="Laetsch D."/>
            <person name="Stevens L."/>
            <person name="Kumar S."/>
            <person name="Horikawa D."/>
            <person name="Ishino K."/>
            <person name="Komine S."/>
            <person name="Tomita M."/>
            <person name="Blaxter M."/>
            <person name="Arakawa K."/>
        </authorList>
    </citation>
    <scope>NUCLEOTIDE SEQUENCE [LARGE SCALE GENOMIC DNA]</scope>
    <source>
        <strain evidence="11">Z151</strain>
    </source>
</reference>
<dbReference type="PANTHER" id="PTHR48099:SF11">
    <property type="entry name" value="BIFUNCTIONAL METHYLENETETRAHYDROFOLATE DEHYDROGENASE_CYCLOHYDROLASE, MITOCHONDRIAL"/>
    <property type="match status" value="1"/>
</dbReference>
<evidence type="ECO:0000256" key="3">
    <source>
        <dbReference type="ARBA" id="ARBA00022563"/>
    </source>
</evidence>
<dbReference type="Gene3D" id="3.40.50.10860">
    <property type="entry name" value="Leucine Dehydrogenase, chain A, domain 1"/>
    <property type="match status" value="1"/>
</dbReference>
<dbReference type="PANTHER" id="PTHR48099">
    <property type="entry name" value="C-1-TETRAHYDROFOLATE SYNTHASE, CYTOPLASMIC-RELATED"/>
    <property type="match status" value="1"/>
</dbReference>
<evidence type="ECO:0000313" key="10">
    <source>
        <dbReference type="EMBL" id="OWA50998.1"/>
    </source>
</evidence>
<dbReference type="SUPFAM" id="SSF51735">
    <property type="entry name" value="NAD(P)-binding Rossmann-fold domains"/>
    <property type="match status" value="1"/>
</dbReference>